<dbReference type="PANTHER" id="PTHR31973">
    <property type="entry name" value="POLYPROTEIN, PUTATIVE-RELATED"/>
    <property type="match status" value="1"/>
</dbReference>
<evidence type="ECO:0000313" key="7">
    <source>
        <dbReference type="EnsemblPlants" id="TuG1812S0001220100.01.T01"/>
    </source>
</evidence>
<dbReference type="Proteomes" id="UP000015106">
    <property type="component" value="Unassembled WGS sequence"/>
</dbReference>
<evidence type="ECO:0000256" key="1">
    <source>
        <dbReference type="ARBA" id="ARBA00022723"/>
    </source>
</evidence>
<keyword evidence="2 4" id="KW-0863">Zinc-finger</keyword>
<keyword evidence="1" id="KW-0479">Metal-binding</keyword>
<name>A0A8R7RB73_TRIUA</name>
<feature type="compositionally biased region" description="Basic and acidic residues" evidence="5">
    <location>
        <begin position="123"/>
        <end position="134"/>
    </location>
</feature>
<reference evidence="8" key="1">
    <citation type="journal article" date="2013" name="Nature">
        <title>Draft genome of the wheat A-genome progenitor Triticum urartu.</title>
        <authorList>
            <person name="Ling H.Q."/>
            <person name="Zhao S."/>
            <person name="Liu D."/>
            <person name="Wang J."/>
            <person name="Sun H."/>
            <person name="Zhang C."/>
            <person name="Fan H."/>
            <person name="Li D."/>
            <person name="Dong L."/>
            <person name="Tao Y."/>
            <person name="Gao C."/>
            <person name="Wu H."/>
            <person name="Li Y."/>
            <person name="Cui Y."/>
            <person name="Guo X."/>
            <person name="Zheng S."/>
            <person name="Wang B."/>
            <person name="Yu K."/>
            <person name="Liang Q."/>
            <person name="Yang W."/>
            <person name="Lou X."/>
            <person name="Chen J."/>
            <person name="Feng M."/>
            <person name="Jian J."/>
            <person name="Zhang X."/>
            <person name="Luo G."/>
            <person name="Jiang Y."/>
            <person name="Liu J."/>
            <person name="Wang Z."/>
            <person name="Sha Y."/>
            <person name="Zhang B."/>
            <person name="Wu H."/>
            <person name="Tang D."/>
            <person name="Shen Q."/>
            <person name="Xue P."/>
            <person name="Zou S."/>
            <person name="Wang X."/>
            <person name="Liu X."/>
            <person name="Wang F."/>
            <person name="Yang Y."/>
            <person name="An X."/>
            <person name="Dong Z."/>
            <person name="Zhang K."/>
            <person name="Zhang X."/>
            <person name="Luo M.C."/>
            <person name="Dvorak J."/>
            <person name="Tong Y."/>
            <person name="Wang J."/>
            <person name="Yang H."/>
            <person name="Li Z."/>
            <person name="Wang D."/>
            <person name="Zhang A."/>
            <person name="Wang J."/>
        </authorList>
    </citation>
    <scope>NUCLEOTIDE SEQUENCE</scope>
    <source>
        <strain evidence="8">cv. G1812</strain>
    </source>
</reference>
<feature type="domain" description="SWIM-type" evidence="6">
    <location>
        <begin position="22"/>
        <end position="63"/>
    </location>
</feature>
<accession>A0A8R7RB73</accession>
<evidence type="ECO:0000313" key="8">
    <source>
        <dbReference type="Proteomes" id="UP000015106"/>
    </source>
</evidence>
<dbReference type="PANTHER" id="PTHR31973:SF187">
    <property type="entry name" value="MUTATOR TRANSPOSASE MUDRA PROTEIN"/>
    <property type="match status" value="1"/>
</dbReference>
<feature type="compositionally biased region" description="Low complexity" evidence="5">
    <location>
        <begin position="211"/>
        <end position="232"/>
    </location>
</feature>
<reference evidence="7" key="2">
    <citation type="submission" date="2022-06" db="UniProtKB">
        <authorList>
            <consortium name="EnsemblPlants"/>
        </authorList>
    </citation>
    <scope>IDENTIFICATION</scope>
</reference>
<evidence type="ECO:0000259" key="6">
    <source>
        <dbReference type="PROSITE" id="PS50966"/>
    </source>
</evidence>
<keyword evidence="3" id="KW-0862">Zinc</keyword>
<dbReference type="SMART" id="SM00575">
    <property type="entry name" value="ZnF_PMZ"/>
    <property type="match status" value="1"/>
</dbReference>
<dbReference type="PROSITE" id="PS50966">
    <property type="entry name" value="ZF_SWIM"/>
    <property type="match status" value="1"/>
</dbReference>
<keyword evidence="8" id="KW-1185">Reference proteome</keyword>
<sequence length="261" mass="29042">MLEEAKYKSRWCQSLMAGPNIYKVSSGDNTYSMNLLHRTCGCRKWDMTAMPCNHAVSAIVKAKLQPEDFVDDFFKKAMYKKAYGHIIFPVPGPNLWPRSRTQDIEPPVFRDKVGKQQTKRRKNQFEKPAPRDTSRMSSITCSNCKLVGHRYNVCSKPLKPTLAMRKNQHHPNRSHASSSTTISSTVVAPTRKRPSPSTTDVGTSPPRKKAAPAATTPTAPPRMRAAPATTAPTAPPRRSPRKNATPAPTTPPRRSPRKNAT</sequence>
<feature type="region of interest" description="Disordered" evidence="5">
    <location>
        <begin position="166"/>
        <end position="261"/>
    </location>
</feature>
<feature type="compositionally biased region" description="Basic and acidic residues" evidence="5">
    <location>
        <begin position="100"/>
        <end position="114"/>
    </location>
</feature>
<dbReference type="EnsemblPlants" id="TuG1812S0001220100.01.T01">
    <property type="protein sequence ID" value="TuG1812S0001220100.01.T01"/>
    <property type="gene ID" value="TuG1812S0001220100.01"/>
</dbReference>
<protein>
    <recommendedName>
        <fullName evidence="6">SWIM-type domain-containing protein</fullName>
    </recommendedName>
</protein>
<proteinExistence type="predicted"/>
<evidence type="ECO:0000256" key="5">
    <source>
        <dbReference type="SAM" id="MobiDB-lite"/>
    </source>
</evidence>
<feature type="region of interest" description="Disordered" evidence="5">
    <location>
        <begin position="99"/>
        <end position="137"/>
    </location>
</feature>
<dbReference type="InterPro" id="IPR006564">
    <property type="entry name" value="Znf_PMZ"/>
</dbReference>
<evidence type="ECO:0000256" key="4">
    <source>
        <dbReference type="PROSITE-ProRule" id="PRU00325"/>
    </source>
</evidence>
<dbReference type="Gramene" id="TuG1812S0001220100.01.T01">
    <property type="protein sequence ID" value="TuG1812S0001220100.01.T01"/>
    <property type="gene ID" value="TuG1812S0001220100.01"/>
</dbReference>
<evidence type="ECO:0000256" key="2">
    <source>
        <dbReference type="ARBA" id="ARBA00022771"/>
    </source>
</evidence>
<dbReference type="AlphaFoldDB" id="A0A8R7RB73"/>
<organism evidence="7 8">
    <name type="scientific">Triticum urartu</name>
    <name type="common">Red wild einkorn</name>
    <name type="synonym">Crithodium urartu</name>
    <dbReference type="NCBI Taxonomy" id="4572"/>
    <lineage>
        <taxon>Eukaryota</taxon>
        <taxon>Viridiplantae</taxon>
        <taxon>Streptophyta</taxon>
        <taxon>Embryophyta</taxon>
        <taxon>Tracheophyta</taxon>
        <taxon>Spermatophyta</taxon>
        <taxon>Magnoliopsida</taxon>
        <taxon>Liliopsida</taxon>
        <taxon>Poales</taxon>
        <taxon>Poaceae</taxon>
        <taxon>BOP clade</taxon>
        <taxon>Pooideae</taxon>
        <taxon>Triticodae</taxon>
        <taxon>Triticeae</taxon>
        <taxon>Triticinae</taxon>
        <taxon>Triticum</taxon>
    </lineage>
</organism>
<dbReference type="GO" id="GO:0008270">
    <property type="term" value="F:zinc ion binding"/>
    <property type="evidence" value="ECO:0007669"/>
    <property type="project" value="UniProtKB-KW"/>
</dbReference>
<evidence type="ECO:0000256" key="3">
    <source>
        <dbReference type="ARBA" id="ARBA00022833"/>
    </source>
</evidence>
<dbReference type="InterPro" id="IPR007527">
    <property type="entry name" value="Znf_SWIM"/>
</dbReference>